<dbReference type="EMBL" id="CP054142">
    <property type="protein sequence ID" value="QTQ13535.1"/>
    <property type="molecule type" value="Genomic_DNA"/>
</dbReference>
<dbReference type="KEGG" id="tpav:HRQ91_03150"/>
<evidence type="ECO:0000256" key="1">
    <source>
        <dbReference type="PROSITE-ProRule" id="PRU00339"/>
    </source>
</evidence>
<dbReference type="Gene3D" id="1.25.40.10">
    <property type="entry name" value="Tetratricopeptide repeat domain"/>
    <property type="match status" value="1"/>
</dbReference>
<evidence type="ECO:0000313" key="4">
    <source>
        <dbReference type="Proteomes" id="UP000671908"/>
    </source>
</evidence>
<evidence type="ECO:0000256" key="2">
    <source>
        <dbReference type="SAM" id="SignalP"/>
    </source>
</evidence>
<dbReference type="InterPro" id="IPR011990">
    <property type="entry name" value="TPR-like_helical_dom_sf"/>
</dbReference>
<accession>A0A975F2Q1</accession>
<feature type="signal peptide" evidence="2">
    <location>
        <begin position="1"/>
        <end position="24"/>
    </location>
</feature>
<dbReference type="SUPFAM" id="SSF48452">
    <property type="entry name" value="TPR-like"/>
    <property type="match status" value="1"/>
</dbReference>
<protein>
    <submittedName>
        <fullName evidence="3">Tetratricopeptide repeat protein</fullName>
    </submittedName>
</protein>
<dbReference type="Proteomes" id="UP000671908">
    <property type="component" value="Chromosome"/>
</dbReference>
<feature type="chain" id="PRO_5037056515" evidence="2">
    <location>
        <begin position="25"/>
        <end position="143"/>
    </location>
</feature>
<dbReference type="PROSITE" id="PS51257">
    <property type="entry name" value="PROKAR_LIPOPROTEIN"/>
    <property type="match status" value="1"/>
</dbReference>
<dbReference type="PROSITE" id="PS50005">
    <property type="entry name" value="TPR"/>
    <property type="match status" value="1"/>
</dbReference>
<keyword evidence="2" id="KW-0732">Signal</keyword>
<dbReference type="AlphaFoldDB" id="A0A975F2Q1"/>
<proteinExistence type="predicted"/>
<name>A0A975F2Q1_9SPIR</name>
<dbReference type="RefSeq" id="WP_210120224.1">
    <property type="nucleotide sequence ID" value="NZ_CP054142.1"/>
</dbReference>
<sequence>MKLAIFNKKITMCLAAVATFFLTAACRSTPVIIDSSMTSQELIQKGQDSYQNGKYKAAFKYYQAVIDMYGSDNASYVEARYEIGHLYMKKKDFKSAKPIFEEIVEIFKNSIPGTLPAAYNKLAEIELAKIPVKAAPSEKTQYE</sequence>
<organism evidence="3 4">
    <name type="scientific">Treponema parvum</name>
    <dbReference type="NCBI Taxonomy" id="138851"/>
    <lineage>
        <taxon>Bacteria</taxon>
        <taxon>Pseudomonadati</taxon>
        <taxon>Spirochaetota</taxon>
        <taxon>Spirochaetia</taxon>
        <taxon>Spirochaetales</taxon>
        <taxon>Treponemataceae</taxon>
        <taxon>Treponema</taxon>
    </lineage>
</organism>
<feature type="repeat" description="TPR" evidence="1">
    <location>
        <begin position="77"/>
        <end position="110"/>
    </location>
</feature>
<reference evidence="3 4" key="1">
    <citation type="journal article" date="2021" name="Microbiol. Resour. Announc.">
        <title>Complete Genome Sequences of Three Human Oral Treponema parvum Isolates.</title>
        <authorList>
            <person name="Zeng H."/>
            <person name="Watt R.M."/>
        </authorList>
    </citation>
    <scope>NUCLEOTIDE SEQUENCE [LARGE SCALE GENOMIC DNA]</scope>
    <source>
        <strain evidence="3 4">ATCC 700770</strain>
    </source>
</reference>
<dbReference type="SMART" id="SM00028">
    <property type="entry name" value="TPR"/>
    <property type="match status" value="2"/>
</dbReference>
<evidence type="ECO:0000313" key="3">
    <source>
        <dbReference type="EMBL" id="QTQ13535.1"/>
    </source>
</evidence>
<dbReference type="InterPro" id="IPR019734">
    <property type="entry name" value="TPR_rpt"/>
</dbReference>
<keyword evidence="1" id="KW-0802">TPR repeat</keyword>
<dbReference type="Pfam" id="PF14559">
    <property type="entry name" value="TPR_19"/>
    <property type="match status" value="1"/>
</dbReference>
<keyword evidence="4" id="KW-1185">Reference proteome</keyword>
<gene>
    <name evidence="3" type="ORF">HRQ91_03150</name>
</gene>